<keyword evidence="1" id="KW-1133">Transmembrane helix</keyword>
<sequence length="221" mass="25102">MTFSSSILLKTSMVVTVPTNPSEATFDQKNGELAWGCCYLRWRGKQLWVKSAREENLMLPALSNETWLRNCLQCSAVKKIYLDANLGKRAILIWAAIARSTKKEVWIRIPSTKQKNQPHFGVNRAFNWLLAVNLFFLMAPCLLLLIILLKVFTGNFGLTQQWCVNERGLLFQKATLSTGRKGLDFWLEKTGLANLPQFWNVIKGDMKLMGSCPNSLEEALT</sequence>
<reference evidence="3" key="1">
    <citation type="submission" date="2019-08" db="EMBL/GenBank/DDBJ databases">
        <title>Carotenoids and Carotenoid Binding Proteins in the Halophilic Cyanobacterium Euhalothece sp. ZM00.</title>
        <authorList>
            <person name="Cho S.M."/>
            <person name="Song J.Y."/>
            <person name="Park Y.-I."/>
        </authorList>
    </citation>
    <scope>NUCLEOTIDE SEQUENCE [LARGE SCALE GENOMIC DNA]</scope>
    <source>
        <strain evidence="3">Z-M001</strain>
    </source>
</reference>
<dbReference type="InterPro" id="IPR003362">
    <property type="entry name" value="Bact_transf"/>
</dbReference>
<protein>
    <submittedName>
        <fullName evidence="3">Sugar transferase</fullName>
    </submittedName>
</protein>
<organism evidence="3 4">
    <name type="scientific">Euhalothece natronophila Z-M001</name>
    <dbReference type="NCBI Taxonomy" id="522448"/>
    <lineage>
        <taxon>Bacteria</taxon>
        <taxon>Bacillati</taxon>
        <taxon>Cyanobacteriota</taxon>
        <taxon>Cyanophyceae</taxon>
        <taxon>Oscillatoriophycideae</taxon>
        <taxon>Chroococcales</taxon>
        <taxon>Halothecacae</taxon>
        <taxon>Halothece cluster</taxon>
        <taxon>Euhalothece</taxon>
    </lineage>
</organism>
<evidence type="ECO:0000259" key="2">
    <source>
        <dbReference type="Pfam" id="PF02397"/>
    </source>
</evidence>
<evidence type="ECO:0000313" key="3">
    <source>
        <dbReference type="EMBL" id="QDZ39128.1"/>
    </source>
</evidence>
<name>A0A5B8NJM2_9CHRO</name>
<dbReference type="KEGG" id="enn:FRE64_03760"/>
<keyword evidence="1" id="KW-0812">Transmembrane</keyword>
<feature type="transmembrane region" description="Helical" evidence="1">
    <location>
        <begin position="125"/>
        <end position="149"/>
    </location>
</feature>
<keyword evidence="1" id="KW-0472">Membrane</keyword>
<keyword evidence="4" id="KW-1185">Reference proteome</keyword>
<dbReference type="OrthoDB" id="570875at2"/>
<dbReference type="Pfam" id="PF02397">
    <property type="entry name" value="Bac_transf"/>
    <property type="match status" value="1"/>
</dbReference>
<feature type="domain" description="Bacterial sugar transferase" evidence="2">
    <location>
        <begin position="186"/>
        <end position="217"/>
    </location>
</feature>
<dbReference type="NCBIfam" id="NF045514">
    <property type="entry name" value="glycotran_HepC"/>
    <property type="match status" value="1"/>
</dbReference>
<dbReference type="EMBL" id="CP042326">
    <property type="protein sequence ID" value="QDZ39128.1"/>
    <property type="molecule type" value="Genomic_DNA"/>
</dbReference>
<gene>
    <name evidence="3" type="ORF">FRE64_03760</name>
</gene>
<dbReference type="GO" id="GO:0016740">
    <property type="term" value="F:transferase activity"/>
    <property type="evidence" value="ECO:0007669"/>
    <property type="project" value="UniProtKB-KW"/>
</dbReference>
<proteinExistence type="predicted"/>
<evidence type="ECO:0000313" key="4">
    <source>
        <dbReference type="Proteomes" id="UP000318453"/>
    </source>
</evidence>
<keyword evidence="3" id="KW-0808">Transferase</keyword>
<dbReference type="Proteomes" id="UP000318453">
    <property type="component" value="Chromosome"/>
</dbReference>
<evidence type="ECO:0000256" key="1">
    <source>
        <dbReference type="SAM" id="Phobius"/>
    </source>
</evidence>
<accession>A0A5B8NJM2</accession>
<dbReference type="AlphaFoldDB" id="A0A5B8NJM2"/>